<evidence type="ECO:0000256" key="4">
    <source>
        <dbReference type="ARBA" id="ARBA00022475"/>
    </source>
</evidence>
<keyword evidence="6 10" id="KW-0067">ATP-binding</keyword>
<dbReference type="SMART" id="SM00382">
    <property type="entry name" value="AAA"/>
    <property type="match status" value="1"/>
</dbReference>
<evidence type="ECO:0000256" key="1">
    <source>
        <dbReference type="ARBA" id="ARBA00004202"/>
    </source>
</evidence>
<reference evidence="11" key="1">
    <citation type="submission" date="2018-07" db="EMBL/GenBank/DDBJ databases">
        <title>Streptacidiphilus bronchialis DSM 106435 chromosome.</title>
        <authorList>
            <person name="Batra D."/>
            <person name="Gulvik C.A."/>
        </authorList>
    </citation>
    <scope>NUCLEOTIDE SEQUENCE [LARGE SCALE GENOMIC DNA]</scope>
    <source>
        <strain evidence="11">DSM 106435</strain>
    </source>
</reference>
<organism evidence="10 11">
    <name type="scientific">Peterkaempfera bronchialis</name>
    <dbReference type="NCBI Taxonomy" id="2126346"/>
    <lineage>
        <taxon>Bacteria</taxon>
        <taxon>Bacillati</taxon>
        <taxon>Actinomycetota</taxon>
        <taxon>Actinomycetes</taxon>
        <taxon>Kitasatosporales</taxon>
        <taxon>Streptomycetaceae</taxon>
        <taxon>Peterkaempfera</taxon>
    </lineage>
</organism>
<dbReference type="GO" id="GO:0016887">
    <property type="term" value="F:ATP hydrolysis activity"/>
    <property type="evidence" value="ECO:0007669"/>
    <property type="project" value="InterPro"/>
</dbReference>
<dbReference type="FunFam" id="3.40.50.300:FF:000016">
    <property type="entry name" value="Oligopeptide ABC transporter ATP-binding component"/>
    <property type="match status" value="1"/>
</dbReference>
<dbReference type="OrthoDB" id="4008250at2"/>
<dbReference type="Proteomes" id="UP000249340">
    <property type="component" value="Chromosome"/>
</dbReference>
<feature type="region of interest" description="Disordered" evidence="8">
    <location>
        <begin position="1"/>
        <end position="21"/>
    </location>
</feature>
<proteinExistence type="inferred from homology"/>
<dbReference type="PANTHER" id="PTHR43297:SF2">
    <property type="entry name" value="DIPEPTIDE TRANSPORT ATP-BINDING PROTEIN DPPD"/>
    <property type="match status" value="1"/>
</dbReference>
<evidence type="ECO:0000256" key="3">
    <source>
        <dbReference type="ARBA" id="ARBA00022448"/>
    </source>
</evidence>
<evidence type="ECO:0000256" key="5">
    <source>
        <dbReference type="ARBA" id="ARBA00022741"/>
    </source>
</evidence>
<dbReference type="PANTHER" id="PTHR43297">
    <property type="entry name" value="OLIGOPEPTIDE TRANSPORT ATP-BINDING PROTEIN APPD"/>
    <property type="match status" value="1"/>
</dbReference>
<evidence type="ECO:0000313" key="10">
    <source>
        <dbReference type="EMBL" id="AXI80921.1"/>
    </source>
</evidence>
<dbReference type="GO" id="GO:0005886">
    <property type="term" value="C:plasma membrane"/>
    <property type="evidence" value="ECO:0007669"/>
    <property type="project" value="UniProtKB-SubCell"/>
</dbReference>
<dbReference type="SUPFAM" id="SSF52540">
    <property type="entry name" value="P-loop containing nucleoside triphosphate hydrolases"/>
    <property type="match status" value="1"/>
</dbReference>
<keyword evidence="4" id="KW-1003">Cell membrane</keyword>
<accession>A0A345T4L6</accession>
<dbReference type="PROSITE" id="PS00211">
    <property type="entry name" value="ABC_TRANSPORTER_1"/>
    <property type="match status" value="1"/>
</dbReference>
<dbReference type="InterPro" id="IPR003439">
    <property type="entry name" value="ABC_transporter-like_ATP-bd"/>
</dbReference>
<evidence type="ECO:0000256" key="8">
    <source>
        <dbReference type="SAM" id="MobiDB-lite"/>
    </source>
</evidence>
<dbReference type="KEGG" id="stri:C7M71_029620"/>
<dbReference type="AlphaFoldDB" id="A0A345T4L6"/>
<gene>
    <name evidence="10" type="ORF">C7M71_029620</name>
</gene>
<keyword evidence="5" id="KW-0547">Nucleotide-binding</keyword>
<sequence>MASTPELDQPPADAAARAVPEPEPLLTVDGLTVRYGSAERAAVDDVSFGIRRGDRVGLVGESGSGKSTLAAAILRLLPPAAAVSGRIELDGLDLMDLKPSELRALRSTRMARVPQDPLGNLNPVFTIGRQLSDVVSAHRSIGRRERTATVEDALRRVGIGDAEVKRRSYPHELSGGMRQRVMIAMALLNHPDLLIADEPTTALDVTVQAQVVELLRERVAGAGMTLLLISHDVGVISELCTTVMVMYGGRIVETGAASEVLTRPTHPYTRSLLRAARGRVAGHGDDPSEVVA</sequence>
<dbReference type="PROSITE" id="PS50893">
    <property type="entry name" value="ABC_TRANSPORTER_2"/>
    <property type="match status" value="1"/>
</dbReference>
<evidence type="ECO:0000256" key="6">
    <source>
        <dbReference type="ARBA" id="ARBA00022840"/>
    </source>
</evidence>
<evidence type="ECO:0000256" key="7">
    <source>
        <dbReference type="ARBA" id="ARBA00023136"/>
    </source>
</evidence>
<dbReference type="GO" id="GO:0005524">
    <property type="term" value="F:ATP binding"/>
    <property type="evidence" value="ECO:0007669"/>
    <property type="project" value="UniProtKB-KW"/>
</dbReference>
<dbReference type="CDD" id="cd03257">
    <property type="entry name" value="ABC_NikE_OppD_transporters"/>
    <property type="match status" value="1"/>
</dbReference>
<protein>
    <submittedName>
        <fullName evidence="10">ABC transporter ATP-binding protein</fullName>
    </submittedName>
</protein>
<dbReference type="InterPro" id="IPR050388">
    <property type="entry name" value="ABC_Ni/Peptide_Import"/>
</dbReference>
<evidence type="ECO:0000256" key="2">
    <source>
        <dbReference type="ARBA" id="ARBA00005417"/>
    </source>
</evidence>
<evidence type="ECO:0000259" key="9">
    <source>
        <dbReference type="PROSITE" id="PS50893"/>
    </source>
</evidence>
<name>A0A345T4L6_9ACTN</name>
<keyword evidence="3" id="KW-0813">Transport</keyword>
<comment type="similarity">
    <text evidence="2">Belongs to the ABC transporter superfamily.</text>
</comment>
<feature type="domain" description="ABC transporter" evidence="9">
    <location>
        <begin position="26"/>
        <end position="273"/>
    </location>
</feature>
<comment type="subcellular location">
    <subcellularLocation>
        <location evidence="1">Cell membrane</location>
        <topology evidence="1">Peripheral membrane protein</topology>
    </subcellularLocation>
</comment>
<keyword evidence="7" id="KW-0472">Membrane</keyword>
<dbReference type="InterPro" id="IPR027417">
    <property type="entry name" value="P-loop_NTPase"/>
</dbReference>
<evidence type="ECO:0000313" key="11">
    <source>
        <dbReference type="Proteomes" id="UP000249340"/>
    </source>
</evidence>
<dbReference type="Pfam" id="PF00005">
    <property type="entry name" value="ABC_tran"/>
    <property type="match status" value="1"/>
</dbReference>
<dbReference type="InterPro" id="IPR003593">
    <property type="entry name" value="AAA+_ATPase"/>
</dbReference>
<keyword evidence="11" id="KW-1185">Reference proteome</keyword>
<dbReference type="RefSeq" id="WP_111490271.1">
    <property type="nucleotide sequence ID" value="NZ_CP031264.1"/>
</dbReference>
<dbReference type="Gene3D" id="3.40.50.300">
    <property type="entry name" value="P-loop containing nucleotide triphosphate hydrolases"/>
    <property type="match status" value="1"/>
</dbReference>
<dbReference type="InterPro" id="IPR017871">
    <property type="entry name" value="ABC_transporter-like_CS"/>
</dbReference>
<dbReference type="EMBL" id="CP031264">
    <property type="protein sequence ID" value="AXI80921.1"/>
    <property type="molecule type" value="Genomic_DNA"/>
</dbReference>